<evidence type="ECO:0000313" key="1">
    <source>
        <dbReference type="EMBL" id="SBV91739.1"/>
    </source>
</evidence>
<dbReference type="AlphaFoldDB" id="A0A212IX32"/>
<reference evidence="1" key="1">
    <citation type="submission" date="2016-04" db="EMBL/GenBank/DDBJ databases">
        <authorList>
            <person name="Evans L.H."/>
            <person name="Alamgir A."/>
            <person name="Owens N."/>
            <person name="Weber N.D."/>
            <person name="Virtaneva K."/>
            <person name="Barbian K."/>
            <person name="Babar A."/>
            <person name="Rosenke K."/>
        </authorList>
    </citation>
    <scope>NUCLEOTIDE SEQUENCE</scope>
    <source>
        <strain evidence="1">86</strain>
    </source>
</reference>
<proteinExistence type="predicted"/>
<name>A0A212IX32_9DELT</name>
<gene>
    <name evidence="1" type="ORF">KL86DPRO_10241</name>
</gene>
<protein>
    <submittedName>
        <fullName evidence="1">Uncharacterized protein</fullName>
    </submittedName>
</protein>
<accession>A0A212IX32</accession>
<dbReference type="EMBL" id="FLUQ01000001">
    <property type="protein sequence ID" value="SBV91739.1"/>
    <property type="molecule type" value="Genomic_DNA"/>
</dbReference>
<sequence>MKIELEKECPCVKVECPRHGNCVACYANHKDKELASTCRRPGITISPEHAARRDARLRAAGSI</sequence>
<organism evidence="1">
    <name type="scientific">uncultured delta proteobacterium</name>
    <dbReference type="NCBI Taxonomy" id="34034"/>
    <lineage>
        <taxon>Bacteria</taxon>
        <taxon>Deltaproteobacteria</taxon>
        <taxon>environmental samples</taxon>
    </lineage>
</organism>